<organism evidence="2 3">
    <name type="scientific">Tegillarca granosa</name>
    <name type="common">Malaysian cockle</name>
    <name type="synonym">Anadara granosa</name>
    <dbReference type="NCBI Taxonomy" id="220873"/>
    <lineage>
        <taxon>Eukaryota</taxon>
        <taxon>Metazoa</taxon>
        <taxon>Spiralia</taxon>
        <taxon>Lophotrochozoa</taxon>
        <taxon>Mollusca</taxon>
        <taxon>Bivalvia</taxon>
        <taxon>Autobranchia</taxon>
        <taxon>Pteriomorphia</taxon>
        <taxon>Arcoida</taxon>
        <taxon>Arcoidea</taxon>
        <taxon>Arcidae</taxon>
        <taxon>Tegillarca</taxon>
    </lineage>
</organism>
<evidence type="ECO:0000313" key="3">
    <source>
        <dbReference type="Proteomes" id="UP001217089"/>
    </source>
</evidence>
<comment type="caution">
    <text evidence="2">The sequence shown here is derived from an EMBL/GenBank/DDBJ whole genome shotgun (WGS) entry which is preliminary data.</text>
</comment>
<evidence type="ECO:0000313" key="2">
    <source>
        <dbReference type="EMBL" id="KAJ8302167.1"/>
    </source>
</evidence>
<name>A0ABQ9EA23_TEGGR</name>
<dbReference type="InterPro" id="IPR042047">
    <property type="entry name" value="SleB_dom1"/>
</dbReference>
<dbReference type="Proteomes" id="UP001217089">
    <property type="component" value="Unassembled WGS sequence"/>
</dbReference>
<accession>A0ABQ9EA23</accession>
<dbReference type="EMBL" id="JARBDR010000918">
    <property type="protein sequence ID" value="KAJ8302167.1"/>
    <property type="molecule type" value="Genomic_DNA"/>
</dbReference>
<dbReference type="Gene3D" id="1.10.10.2520">
    <property type="entry name" value="Cell wall hydrolase SleB, domain 1"/>
    <property type="match status" value="1"/>
</dbReference>
<feature type="domain" description="Cell wall hydrolase SleB" evidence="1">
    <location>
        <begin position="22"/>
        <end position="124"/>
    </location>
</feature>
<keyword evidence="3" id="KW-1185">Reference proteome</keyword>
<evidence type="ECO:0000259" key="1">
    <source>
        <dbReference type="Pfam" id="PF07486"/>
    </source>
</evidence>
<protein>
    <recommendedName>
        <fullName evidence="1">Cell wall hydrolase SleB domain-containing protein</fullName>
    </recommendedName>
</protein>
<reference evidence="2 3" key="1">
    <citation type="submission" date="2022-12" db="EMBL/GenBank/DDBJ databases">
        <title>Chromosome-level genome of Tegillarca granosa.</title>
        <authorList>
            <person name="Kim J."/>
        </authorList>
    </citation>
    <scope>NUCLEOTIDE SEQUENCE [LARGE SCALE GENOMIC DNA]</scope>
    <source>
        <strain evidence="2">Teg-2019</strain>
        <tissue evidence="2">Adductor muscle</tissue>
    </source>
</reference>
<dbReference type="Pfam" id="PF07486">
    <property type="entry name" value="Hydrolase_2"/>
    <property type="match status" value="1"/>
</dbReference>
<gene>
    <name evidence="2" type="ORF">KUTeg_021154</name>
</gene>
<sequence>MVKMSGSNVEKLARIVYGEARGEPEVGQLAVADTVVNRVNHSGYPNSLDSVIPDHDRNWQQAKAENNSEYQRAVRVAEDALTGRKSDPTNGATCFATSANNPAVTDNQYYRATNLQQIGNHYFVGRQARH</sequence>
<dbReference type="InterPro" id="IPR011105">
    <property type="entry name" value="Cell_wall_hydrolase_SleB"/>
</dbReference>
<proteinExistence type="predicted"/>